<organism evidence="4 5">
    <name type="scientific">Treponema bryantii</name>
    <dbReference type="NCBI Taxonomy" id="163"/>
    <lineage>
        <taxon>Bacteria</taxon>
        <taxon>Pseudomonadati</taxon>
        <taxon>Spirochaetota</taxon>
        <taxon>Spirochaetia</taxon>
        <taxon>Spirochaetales</taxon>
        <taxon>Treponemataceae</taxon>
        <taxon>Treponema</taxon>
    </lineage>
</organism>
<evidence type="ECO:0000259" key="3">
    <source>
        <dbReference type="PROSITE" id="PS51186"/>
    </source>
</evidence>
<keyword evidence="2" id="KW-0012">Acyltransferase</keyword>
<dbReference type="CDD" id="cd04301">
    <property type="entry name" value="NAT_SF"/>
    <property type="match status" value="1"/>
</dbReference>
<dbReference type="Gene3D" id="3.40.630.30">
    <property type="match status" value="1"/>
</dbReference>
<feature type="domain" description="N-acetyltransferase" evidence="3">
    <location>
        <begin position="33"/>
        <end position="181"/>
    </location>
</feature>
<dbReference type="InterPro" id="IPR000182">
    <property type="entry name" value="GNAT_dom"/>
</dbReference>
<evidence type="ECO:0000256" key="2">
    <source>
        <dbReference type="ARBA" id="ARBA00023315"/>
    </source>
</evidence>
<dbReference type="Proteomes" id="UP000182360">
    <property type="component" value="Unassembled WGS sequence"/>
</dbReference>
<protein>
    <submittedName>
        <fullName evidence="4">Acetyltransferase (GNAT) family protein</fullName>
    </submittedName>
</protein>
<evidence type="ECO:0000313" key="5">
    <source>
        <dbReference type="Proteomes" id="UP000182360"/>
    </source>
</evidence>
<dbReference type="AlphaFoldDB" id="A0A1H9D9A1"/>
<dbReference type="RefSeq" id="WP_074641708.1">
    <property type="nucleotide sequence ID" value="NZ_FOFU01000002.1"/>
</dbReference>
<reference evidence="4 5" key="1">
    <citation type="submission" date="2016-10" db="EMBL/GenBank/DDBJ databases">
        <authorList>
            <person name="de Groot N.N."/>
        </authorList>
    </citation>
    <scope>NUCLEOTIDE SEQUENCE [LARGE SCALE GENOMIC DNA]</scope>
    <source>
        <strain evidence="4 5">B25</strain>
    </source>
</reference>
<dbReference type="GO" id="GO:0016747">
    <property type="term" value="F:acyltransferase activity, transferring groups other than amino-acyl groups"/>
    <property type="evidence" value="ECO:0007669"/>
    <property type="project" value="InterPro"/>
</dbReference>
<dbReference type="OrthoDB" id="9792929at2"/>
<dbReference type="PANTHER" id="PTHR43420">
    <property type="entry name" value="ACETYLTRANSFERASE"/>
    <property type="match status" value="1"/>
</dbReference>
<evidence type="ECO:0000256" key="1">
    <source>
        <dbReference type="ARBA" id="ARBA00022679"/>
    </source>
</evidence>
<dbReference type="SUPFAM" id="SSF55729">
    <property type="entry name" value="Acyl-CoA N-acyltransferases (Nat)"/>
    <property type="match status" value="1"/>
</dbReference>
<dbReference type="InterPro" id="IPR050680">
    <property type="entry name" value="YpeA/RimI_acetyltransf"/>
</dbReference>
<keyword evidence="5" id="KW-1185">Reference proteome</keyword>
<proteinExistence type="predicted"/>
<evidence type="ECO:0000313" key="4">
    <source>
        <dbReference type="EMBL" id="SEQ10065.1"/>
    </source>
</evidence>
<dbReference type="InterPro" id="IPR016181">
    <property type="entry name" value="Acyl_CoA_acyltransferase"/>
</dbReference>
<keyword evidence="1 4" id="KW-0808">Transferase</keyword>
<gene>
    <name evidence="4" type="ORF">SAMN04487977_102489</name>
</gene>
<name>A0A1H9D9A1_9SPIR</name>
<accession>A0A1H9D9A1</accession>
<sequence>MTNNKLEIIPLPKEQWKGTQIPLVTKSDSYYDLEISPFENDGCNIRLVKKSFEKTVVHTPEEYDFPDGLYQDHWEKAEAYGVVGDNGKMLACIEVCPEEWSNRLMVTELWITEELRGQGLGKRLMDKAKEVAVAQGRRAIILETQSCNTNAIGFYLHQGFELIGFDTCCYTNADIDRKEVRINLGFFFHRNGTRK</sequence>
<dbReference type="Pfam" id="PF00583">
    <property type="entry name" value="Acetyltransf_1"/>
    <property type="match status" value="1"/>
</dbReference>
<dbReference type="EMBL" id="FOFU01000002">
    <property type="protein sequence ID" value="SEQ10065.1"/>
    <property type="molecule type" value="Genomic_DNA"/>
</dbReference>
<dbReference type="STRING" id="163.SAMN04487775_102384"/>
<dbReference type="PROSITE" id="PS51186">
    <property type="entry name" value="GNAT"/>
    <property type="match status" value="1"/>
</dbReference>